<sequence>MAEQADSRVFNAFRGSLIGTAEALPGISGGTVALITGVYERLIAAAGHITSGLRIAVTDLPRGRGGRRAADELRRADWGLLVPLAVGMVAGLLLSARLLAPLVTDHRQYAYAVFFGLVLASLWIPYTGSKQRWKGSHYALALAMAVAAFWLTSLSLGGAADNPLAVLGSGAVAICALVLPGLSGSFLLLALGMYEPTIDAANERNLAYLGIFALGCLLGLALFVKLLRWLLENHHHLTLVVLTGVMAGSLRALWPWQGDEHDRRLYAPDEGVGLTVALALLGFSVVVAILVAARRRGAPSPRRGRHARVG</sequence>
<keyword evidence="1" id="KW-0472">Membrane</keyword>
<proteinExistence type="predicted"/>
<dbReference type="PANTHER" id="PTHR37308">
    <property type="entry name" value="INTEGRAL MEMBRANE PROTEIN"/>
    <property type="match status" value="1"/>
</dbReference>
<feature type="transmembrane region" description="Helical" evidence="1">
    <location>
        <begin position="171"/>
        <end position="194"/>
    </location>
</feature>
<dbReference type="PANTHER" id="PTHR37308:SF1">
    <property type="entry name" value="POLYPRENYL-PHOSPHATE TRANSPORTER"/>
    <property type="match status" value="1"/>
</dbReference>
<feature type="transmembrane region" description="Helical" evidence="1">
    <location>
        <begin position="109"/>
        <end position="126"/>
    </location>
</feature>
<dbReference type="EMBL" id="BAAAMJ010000057">
    <property type="protein sequence ID" value="GAA1929973.1"/>
    <property type="molecule type" value="Genomic_DNA"/>
</dbReference>
<dbReference type="Pfam" id="PF04018">
    <property type="entry name" value="VCA0040-like"/>
    <property type="match status" value="1"/>
</dbReference>
<feature type="transmembrane region" description="Helical" evidence="1">
    <location>
        <begin position="138"/>
        <end position="159"/>
    </location>
</feature>
<dbReference type="Proteomes" id="UP001501303">
    <property type="component" value="Unassembled WGS sequence"/>
</dbReference>
<evidence type="ECO:0000256" key="1">
    <source>
        <dbReference type="SAM" id="Phobius"/>
    </source>
</evidence>
<dbReference type="RefSeq" id="WP_344264968.1">
    <property type="nucleotide sequence ID" value="NZ_BAAAMJ010000057.1"/>
</dbReference>
<keyword evidence="1" id="KW-0812">Transmembrane</keyword>
<gene>
    <name evidence="2" type="ORF">GCM10009716_41870</name>
</gene>
<protein>
    <submittedName>
        <fullName evidence="2">DUF368 domain-containing protein</fullName>
    </submittedName>
</protein>
<keyword evidence="1" id="KW-1133">Transmembrane helix</keyword>
<organism evidence="2 3">
    <name type="scientific">Streptomyces sodiiphilus</name>
    <dbReference type="NCBI Taxonomy" id="226217"/>
    <lineage>
        <taxon>Bacteria</taxon>
        <taxon>Bacillati</taxon>
        <taxon>Actinomycetota</taxon>
        <taxon>Actinomycetes</taxon>
        <taxon>Kitasatosporales</taxon>
        <taxon>Streptomycetaceae</taxon>
        <taxon>Streptomyces</taxon>
    </lineage>
</organism>
<accession>A0ABP5B3X4</accession>
<feature type="transmembrane region" description="Helical" evidence="1">
    <location>
        <begin position="274"/>
        <end position="293"/>
    </location>
</feature>
<name>A0ABP5B3X4_9ACTN</name>
<dbReference type="InterPro" id="IPR007163">
    <property type="entry name" value="VCA0040-like"/>
</dbReference>
<comment type="caution">
    <text evidence="2">The sequence shown here is derived from an EMBL/GenBank/DDBJ whole genome shotgun (WGS) entry which is preliminary data.</text>
</comment>
<feature type="transmembrane region" description="Helical" evidence="1">
    <location>
        <begin position="78"/>
        <end position="100"/>
    </location>
</feature>
<evidence type="ECO:0000313" key="2">
    <source>
        <dbReference type="EMBL" id="GAA1929973.1"/>
    </source>
</evidence>
<feature type="transmembrane region" description="Helical" evidence="1">
    <location>
        <begin position="206"/>
        <end position="224"/>
    </location>
</feature>
<reference evidence="3" key="1">
    <citation type="journal article" date="2019" name="Int. J. Syst. Evol. Microbiol.">
        <title>The Global Catalogue of Microorganisms (GCM) 10K type strain sequencing project: providing services to taxonomists for standard genome sequencing and annotation.</title>
        <authorList>
            <consortium name="The Broad Institute Genomics Platform"/>
            <consortium name="The Broad Institute Genome Sequencing Center for Infectious Disease"/>
            <person name="Wu L."/>
            <person name="Ma J."/>
        </authorList>
    </citation>
    <scope>NUCLEOTIDE SEQUENCE [LARGE SCALE GENOMIC DNA]</scope>
    <source>
        <strain evidence="3">JCM 13581</strain>
    </source>
</reference>
<keyword evidence="3" id="KW-1185">Reference proteome</keyword>
<evidence type="ECO:0000313" key="3">
    <source>
        <dbReference type="Proteomes" id="UP001501303"/>
    </source>
</evidence>